<sequence length="75" mass="8333">MDFTQITSDDAWFKKHPEKIAGVEYATTSLYFPIMVKGNKDDVLRVTGMTDTNRDKKIEIAKAKAAALLATLQGL</sequence>
<protein>
    <submittedName>
        <fullName evidence="1">Uncharacterized protein</fullName>
    </submittedName>
</protein>
<dbReference type="RefSeq" id="WP_187560996.1">
    <property type="nucleotide sequence ID" value="NZ_JACGWS010000002.1"/>
</dbReference>
<organism evidence="1 2">
    <name type="scientific">Kordia aestuariivivens</name>
    <dbReference type="NCBI Taxonomy" id="2759037"/>
    <lineage>
        <taxon>Bacteria</taxon>
        <taxon>Pseudomonadati</taxon>
        <taxon>Bacteroidota</taxon>
        <taxon>Flavobacteriia</taxon>
        <taxon>Flavobacteriales</taxon>
        <taxon>Flavobacteriaceae</taxon>
        <taxon>Kordia</taxon>
    </lineage>
</organism>
<evidence type="ECO:0000313" key="2">
    <source>
        <dbReference type="Proteomes" id="UP000619238"/>
    </source>
</evidence>
<name>A0ABR7Q5Y0_9FLAO</name>
<evidence type="ECO:0000313" key="1">
    <source>
        <dbReference type="EMBL" id="MBC8753962.1"/>
    </source>
</evidence>
<reference evidence="1 2" key="1">
    <citation type="submission" date="2020-07" db="EMBL/GenBank/DDBJ databases">
        <title>Description of Kordia aestuariivivens sp. nov., isolated from a tidal flat.</title>
        <authorList>
            <person name="Park S."/>
            <person name="Yoon J.-H."/>
        </authorList>
    </citation>
    <scope>NUCLEOTIDE SEQUENCE [LARGE SCALE GENOMIC DNA]</scope>
    <source>
        <strain evidence="1 2">YSTF-M3</strain>
    </source>
</reference>
<proteinExistence type="predicted"/>
<gene>
    <name evidence="1" type="ORF">H2O64_04720</name>
</gene>
<accession>A0ABR7Q5Y0</accession>
<dbReference type="EMBL" id="JACGWS010000002">
    <property type="protein sequence ID" value="MBC8753962.1"/>
    <property type="molecule type" value="Genomic_DNA"/>
</dbReference>
<comment type="caution">
    <text evidence="1">The sequence shown here is derived from an EMBL/GenBank/DDBJ whole genome shotgun (WGS) entry which is preliminary data.</text>
</comment>
<dbReference type="Proteomes" id="UP000619238">
    <property type="component" value="Unassembled WGS sequence"/>
</dbReference>
<keyword evidence="2" id="KW-1185">Reference proteome</keyword>